<protein>
    <submittedName>
        <fullName evidence="1">Uncharacterized protein</fullName>
    </submittedName>
</protein>
<dbReference type="OrthoDB" id="9995157at2"/>
<dbReference type="EMBL" id="FNUD01000002">
    <property type="protein sequence ID" value="SEE91021.1"/>
    <property type="molecule type" value="Genomic_DNA"/>
</dbReference>
<evidence type="ECO:0000313" key="2">
    <source>
        <dbReference type="Proteomes" id="UP000183613"/>
    </source>
</evidence>
<gene>
    <name evidence="1" type="ORF">SAMN04489800_2775</name>
</gene>
<sequence>MFKRTEFDRLLVTAKNHLDLSEDNPVELRNSLIMMMHAMKALADSCENDFNDQLKALEAHSATGVAR</sequence>
<dbReference type="Proteomes" id="UP000183613">
    <property type="component" value="Unassembled WGS sequence"/>
</dbReference>
<name>A0A1H5MQV8_PSEDM</name>
<reference evidence="1" key="1">
    <citation type="submission" date="2016-10" db="EMBL/GenBank/DDBJ databases">
        <authorList>
            <person name="Varghese N."/>
            <person name="Submissions S."/>
        </authorList>
    </citation>
    <scope>NUCLEOTIDE SEQUENCE [LARGE SCALE GENOMIC DNA]</scope>
    <source>
        <strain evidence="1">LMG 25555</strain>
    </source>
</reference>
<evidence type="ECO:0000313" key="1">
    <source>
        <dbReference type="EMBL" id="SEE91021.1"/>
    </source>
</evidence>
<accession>A0A1H5MQV8</accession>
<keyword evidence="2" id="KW-1185">Reference proteome</keyword>
<organism evidence="1 2">
    <name type="scientific">Pseudomonas deceptionensis</name>
    <dbReference type="NCBI Taxonomy" id="882211"/>
    <lineage>
        <taxon>Bacteria</taxon>
        <taxon>Pseudomonadati</taxon>
        <taxon>Pseudomonadota</taxon>
        <taxon>Gammaproteobacteria</taxon>
        <taxon>Pseudomonadales</taxon>
        <taxon>Pseudomonadaceae</taxon>
        <taxon>Pseudomonas</taxon>
    </lineage>
</organism>
<dbReference type="RefSeq" id="WP_139272542.1">
    <property type="nucleotide sequence ID" value="NZ_FNUD01000002.1"/>
</dbReference>
<comment type="caution">
    <text evidence="1">The sequence shown here is derived from an EMBL/GenBank/DDBJ whole genome shotgun (WGS) entry which is preliminary data.</text>
</comment>
<proteinExistence type="predicted"/>
<dbReference type="AlphaFoldDB" id="A0A1H5MQV8"/>